<name>A0ACC3N9N1_9PEZI</name>
<evidence type="ECO:0000313" key="2">
    <source>
        <dbReference type="Proteomes" id="UP001281147"/>
    </source>
</evidence>
<organism evidence="1 2">
    <name type="scientific">Vermiconidia calcicola</name>
    <dbReference type="NCBI Taxonomy" id="1690605"/>
    <lineage>
        <taxon>Eukaryota</taxon>
        <taxon>Fungi</taxon>
        <taxon>Dikarya</taxon>
        <taxon>Ascomycota</taxon>
        <taxon>Pezizomycotina</taxon>
        <taxon>Dothideomycetes</taxon>
        <taxon>Dothideomycetidae</taxon>
        <taxon>Mycosphaerellales</taxon>
        <taxon>Extremaceae</taxon>
        <taxon>Vermiconidia</taxon>
    </lineage>
</organism>
<proteinExistence type="predicted"/>
<dbReference type="Proteomes" id="UP001281147">
    <property type="component" value="Unassembled WGS sequence"/>
</dbReference>
<accession>A0ACC3N9N1</accession>
<keyword evidence="2" id="KW-1185">Reference proteome</keyword>
<sequence>MSSGGLSSHHSRSSASNELARARHTPPPTTLTPENTDAGLEPCAATASFLLYTQRNLVLVLHHDTLAIERRFDLHREDVLWVTVDNASERGSGRLAVSYDAGRTAIVWDILTGGEVARFSAYEHMKVASFMRNGNIAFGNDQGNIILFEPSTSEHISARTIFDPITALAPSSDCRTFAIGYLNGSILIATLQPSFTILHTLTTARAPSRITGLAWHGSSSKQKTDMLATQTLDGDLRVWSVPKASYQEQPNIIRVLQRAVDVQQSGPCWFAWSKNGRIVQYAEGETRAWDVRTKKVSWDIIPTVGDVIGIANYGPTATLFTLSRKHCVQQYDITPNNVPMQVASVQHVPANTPPTPPTTLEERKNPYTGRQTPLSGDVQVLPTFTDESSADEGATMSPIQRIAKEMDSLDALQSEIRDKVMPLSPTSSRASSTSSRSSGARRRGRKYLYDRPDSSRASSNSGYEPTEFSLGGPSTRPGHESISIRSVSSFASASNPQYRPTTLRKEVMRSPQESKDTATMDLFPYTKSRLRDVPFRTPHYGNAPRTPDLLQREMLSVIFGWNDTARALVRDELERQRPGSASSVLLSKWLGDAAADSMASMVGSESMTSSDWMLLALSSIGADTKKQVGEAFVQRLLEKGDVHPAVAILLGLGEHNDAIEVYVSQHCWVEAVLLTCLTCPADWGRISYLIRKWGEIEVQRGQAELAVRCFSCTSIETSEPWFSPRAQDAVFAAAQERFTQPPSAGGMTSPPNSPPSRSGSGRLTAKNASLKLITTFGDKGTPVGVDASTPMNALGVTPIAQSALHSALSPAVADWQQPRPRNARDPSSARTATPGGFGRRKRLPSRSDIERAKQETANFNTPITAARDWAPPVTNRRTPSVGSSQEPTTALKPSSQSDRLAPDSALRDDTYLPSPAQGVFTRLKEESRPRNGSLERKPEGLAVHVMETRYSGTLSPGPSTGASGGQSGALSPLNTDGSTKSTKGRAIDTYINSVEAARDQAREKRAKSRRREGSRRRDDSQGGRARSRAREPSETRGRYDVKYIRPAKRSPSSPVPMSPEEIAQATQSSKAEPATTDDESFYKLASPVESQKSLRSARSDTRSERGRPSVTGISNSNVPSAPAEAPAPAPPPRARSRATSRQRSPDGARLRADSGRGRSQQRTPGSAARSPSSPLPMPAESQVMPEQDDTNSDGRRVRLRAGSRADSRGGRERSLSRKPPPMWAGESNLDMPVSHVSKSSITEGSNVSSASESNSLRARGFSRKELAAKELEDRRLSLARRPSAPAIPLPGGPPPGAARPSLGPRSFTELGDSPTSYMPPHSRSQTVDPEQMSRYGKVTGMSTPSAPIGLPATPRAMRHPRYMSTDPNDREGAPPVPEIPDNVSQLSSLGSNLSQVTSNVDSNLTSNVTSNLTSNMSYDASYVSQLTSNMSQLTSNMSQVTSSGLSFDMTRQKSSQSELDDSVAPLLPSTVFGQKPFQAPVRAASAPPEKASGVHPAYKPHLPHSNRRLSHVRKISPPDASQAIQANPTGSNVSSIDETLAGTSSDQQIIIVPEEQDEIVMLPELQHLAGPPPPPPPPTMHGRQSSGQFNGSGFINIAIDDNGHPSTVDVPNTLPSTAYPQPMERATTSSPTAHRRGRGSVSETFGSRFRGFGNFGERMRSTSRNRTKSPEGPYKPSPYETVLPPVPSHHRSDSVSRAKSPYEQAMAAQNTQAQDQIPPPPPPPPAPPAGGLEGRIYETTIPPSSLPRSQSATSGYRHPKDIRANMPPDTLQQGVYGQGGFL</sequence>
<protein>
    <submittedName>
        <fullName evidence="1">Uncharacterized protein</fullName>
    </submittedName>
</protein>
<reference evidence="1" key="1">
    <citation type="submission" date="2023-07" db="EMBL/GenBank/DDBJ databases">
        <title>Black Yeasts Isolated from many extreme environments.</title>
        <authorList>
            <person name="Coleine C."/>
            <person name="Stajich J.E."/>
            <person name="Selbmann L."/>
        </authorList>
    </citation>
    <scope>NUCLEOTIDE SEQUENCE</scope>
    <source>
        <strain evidence="1">CCFEE 5714</strain>
    </source>
</reference>
<dbReference type="EMBL" id="JAUTXU010000067">
    <property type="protein sequence ID" value="KAK3712790.1"/>
    <property type="molecule type" value="Genomic_DNA"/>
</dbReference>
<evidence type="ECO:0000313" key="1">
    <source>
        <dbReference type="EMBL" id="KAK3712790.1"/>
    </source>
</evidence>
<gene>
    <name evidence="1" type="ORF">LTR37_008881</name>
</gene>
<comment type="caution">
    <text evidence="1">The sequence shown here is derived from an EMBL/GenBank/DDBJ whole genome shotgun (WGS) entry which is preliminary data.</text>
</comment>